<evidence type="ECO:0000256" key="1">
    <source>
        <dbReference type="SAM" id="MobiDB-lite"/>
    </source>
</evidence>
<dbReference type="Proteomes" id="UP000619265">
    <property type="component" value="Unassembled WGS sequence"/>
</dbReference>
<protein>
    <submittedName>
        <fullName evidence="2">Uncharacterized protein</fullName>
    </submittedName>
</protein>
<feature type="non-terminal residue" evidence="2">
    <location>
        <position position="1"/>
    </location>
</feature>
<feature type="region of interest" description="Disordered" evidence="1">
    <location>
        <begin position="74"/>
        <end position="107"/>
    </location>
</feature>
<gene>
    <name evidence="2" type="ORF">F2P56_028447</name>
</gene>
<proteinExistence type="predicted"/>
<comment type="caution">
    <text evidence="2">The sequence shown here is derived from an EMBL/GenBank/DDBJ whole genome shotgun (WGS) entry which is preliminary data.</text>
</comment>
<feature type="compositionally biased region" description="Polar residues" evidence="1">
    <location>
        <begin position="94"/>
        <end position="107"/>
    </location>
</feature>
<reference evidence="2" key="2">
    <citation type="submission" date="2020-03" db="EMBL/GenBank/DDBJ databases">
        <title>Walnut 2.0.</title>
        <authorList>
            <person name="Marrano A."/>
            <person name="Britton M."/>
            <person name="Zimin A.V."/>
            <person name="Zaini P.A."/>
            <person name="Workman R."/>
            <person name="Puiu D."/>
            <person name="Bianco L."/>
            <person name="Allen B.J."/>
            <person name="Troggio M."/>
            <person name="Leslie C.A."/>
            <person name="Timp W."/>
            <person name="Dendekar A."/>
            <person name="Salzberg S.L."/>
            <person name="Neale D.B."/>
        </authorList>
    </citation>
    <scope>NUCLEOTIDE SEQUENCE</scope>
    <source>
        <tissue evidence="2">Leaves</tissue>
    </source>
</reference>
<evidence type="ECO:0000313" key="3">
    <source>
        <dbReference type="Proteomes" id="UP000619265"/>
    </source>
</evidence>
<accession>A0A833X953</accession>
<dbReference type="Gramene" id="Jr12_23170_p2">
    <property type="protein sequence ID" value="cds.Jr12_23170_p2"/>
    <property type="gene ID" value="Jr12_23170"/>
</dbReference>
<organism evidence="2 3">
    <name type="scientific">Juglans regia</name>
    <name type="common">English walnut</name>
    <dbReference type="NCBI Taxonomy" id="51240"/>
    <lineage>
        <taxon>Eukaryota</taxon>
        <taxon>Viridiplantae</taxon>
        <taxon>Streptophyta</taxon>
        <taxon>Embryophyta</taxon>
        <taxon>Tracheophyta</taxon>
        <taxon>Spermatophyta</taxon>
        <taxon>Magnoliopsida</taxon>
        <taxon>eudicotyledons</taxon>
        <taxon>Gunneridae</taxon>
        <taxon>Pentapetalae</taxon>
        <taxon>rosids</taxon>
        <taxon>fabids</taxon>
        <taxon>Fagales</taxon>
        <taxon>Juglandaceae</taxon>
        <taxon>Juglans</taxon>
    </lineage>
</organism>
<evidence type="ECO:0000313" key="2">
    <source>
        <dbReference type="EMBL" id="KAF5453550.1"/>
    </source>
</evidence>
<sequence length="107" mass="12515">RPHFFFPKPSKALYWFCCNTNKSHHPPKPPCRLIIDHGTKREEQEDQEAKTPAPKWPIHQTELRLIFQAELRRQGPPVRRPVHRKILHDPAGSVSRTTSTPFFSTND</sequence>
<name>A0A833X953_JUGRE</name>
<dbReference type="EMBL" id="LIHL02000012">
    <property type="protein sequence ID" value="KAF5453550.1"/>
    <property type="molecule type" value="Genomic_DNA"/>
</dbReference>
<dbReference type="AlphaFoldDB" id="A0A833X953"/>
<reference evidence="2" key="1">
    <citation type="submission" date="2015-10" db="EMBL/GenBank/DDBJ databases">
        <authorList>
            <person name="Martinez-Garcia P.J."/>
            <person name="Crepeau M.W."/>
            <person name="Puiu D."/>
            <person name="Gonzalez-Ibeas D."/>
            <person name="Whalen J."/>
            <person name="Stevens K."/>
            <person name="Paul R."/>
            <person name="Butterfield T."/>
            <person name="Britton M."/>
            <person name="Reagan R."/>
            <person name="Chakraborty S."/>
            <person name="Walawage S.L."/>
            <person name="Vasquez-Gross H.A."/>
            <person name="Cardeno C."/>
            <person name="Famula R."/>
            <person name="Pratt K."/>
            <person name="Kuruganti S."/>
            <person name="Aradhya M.K."/>
            <person name="Leslie C.A."/>
            <person name="Dandekar A.M."/>
            <person name="Salzberg S.L."/>
            <person name="Wegrzyn J.L."/>
            <person name="Langley C.H."/>
            <person name="Neale D.B."/>
        </authorList>
    </citation>
    <scope>NUCLEOTIDE SEQUENCE</scope>
    <source>
        <tissue evidence="2">Leaves</tissue>
    </source>
</reference>